<accession>A0A6G0S8G5</accession>
<protein>
    <recommendedName>
        <fullName evidence="4">DUF659 domain-containing protein</fullName>
    </recommendedName>
</protein>
<evidence type="ECO:0000313" key="2">
    <source>
        <dbReference type="EMBL" id="KAE9351818.1"/>
    </source>
</evidence>
<dbReference type="Proteomes" id="UP000486351">
    <property type="component" value="Unassembled WGS sequence"/>
</dbReference>
<evidence type="ECO:0000256" key="1">
    <source>
        <dbReference type="SAM" id="SignalP"/>
    </source>
</evidence>
<gene>
    <name evidence="2" type="ORF">PF008_g5765</name>
</gene>
<reference evidence="2 3" key="1">
    <citation type="submission" date="2018-09" db="EMBL/GenBank/DDBJ databases">
        <title>Genomic investigation of the strawberry pathogen Phytophthora fragariae indicates pathogenicity is determined by transcriptional variation in three key races.</title>
        <authorList>
            <person name="Adams T.M."/>
            <person name="Armitage A.D."/>
            <person name="Sobczyk M.K."/>
            <person name="Bates H.J."/>
            <person name="Dunwell J.M."/>
            <person name="Nellist C.F."/>
            <person name="Harrison R.J."/>
        </authorList>
    </citation>
    <scope>NUCLEOTIDE SEQUENCE [LARGE SCALE GENOMIC DNA]</scope>
    <source>
        <strain evidence="2 3">NOV-77</strain>
    </source>
</reference>
<sequence length="78" mass="8623">MWLSSVSSILWWSALNIGTVKHTTRYLARNLEKVINEIQSKTGALVTAVLTDNASNMEAAWKIHENKLGPAPPACSTW</sequence>
<keyword evidence="1" id="KW-0732">Signal</keyword>
<dbReference type="AlphaFoldDB" id="A0A6G0S8G5"/>
<evidence type="ECO:0008006" key="4">
    <source>
        <dbReference type="Google" id="ProtNLM"/>
    </source>
</evidence>
<name>A0A6G0S8G5_9STRA</name>
<feature type="chain" id="PRO_5026340278" description="DUF659 domain-containing protein" evidence="1">
    <location>
        <begin position="23"/>
        <end position="78"/>
    </location>
</feature>
<proteinExistence type="predicted"/>
<comment type="caution">
    <text evidence="2">The sequence shown here is derived from an EMBL/GenBank/DDBJ whole genome shotgun (WGS) entry which is preliminary data.</text>
</comment>
<organism evidence="2 3">
    <name type="scientific">Phytophthora fragariae</name>
    <dbReference type="NCBI Taxonomy" id="53985"/>
    <lineage>
        <taxon>Eukaryota</taxon>
        <taxon>Sar</taxon>
        <taxon>Stramenopiles</taxon>
        <taxon>Oomycota</taxon>
        <taxon>Peronosporomycetes</taxon>
        <taxon>Peronosporales</taxon>
        <taxon>Peronosporaceae</taxon>
        <taxon>Phytophthora</taxon>
    </lineage>
</organism>
<feature type="signal peptide" evidence="1">
    <location>
        <begin position="1"/>
        <end position="22"/>
    </location>
</feature>
<evidence type="ECO:0000313" key="3">
    <source>
        <dbReference type="Proteomes" id="UP000486351"/>
    </source>
</evidence>
<dbReference type="EMBL" id="QXFY01000215">
    <property type="protein sequence ID" value="KAE9351818.1"/>
    <property type="molecule type" value="Genomic_DNA"/>
</dbReference>